<name>A0A068RMF0_9FUNG</name>
<dbReference type="AlphaFoldDB" id="A0A068RMF0"/>
<proteinExistence type="predicted"/>
<gene>
    <name evidence="1" type="ORF">LCOR_02807.1</name>
</gene>
<dbReference type="VEuPathDB" id="FungiDB:LCOR_02807.1"/>
<evidence type="ECO:0000313" key="1">
    <source>
        <dbReference type="EMBL" id="CDH51159.1"/>
    </source>
</evidence>
<accession>A0A068RMF0</accession>
<dbReference type="Proteomes" id="UP000027586">
    <property type="component" value="Unassembled WGS sequence"/>
</dbReference>
<organism evidence="1 2">
    <name type="scientific">Lichtheimia corymbifera JMRC:FSU:9682</name>
    <dbReference type="NCBI Taxonomy" id="1263082"/>
    <lineage>
        <taxon>Eukaryota</taxon>
        <taxon>Fungi</taxon>
        <taxon>Fungi incertae sedis</taxon>
        <taxon>Mucoromycota</taxon>
        <taxon>Mucoromycotina</taxon>
        <taxon>Mucoromycetes</taxon>
        <taxon>Mucorales</taxon>
        <taxon>Lichtheimiaceae</taxon>
        <taxon>Lichtheimia</taxon>
    </lineage>
</organism>
<dbReference type="Gene3D" id="3.40.50.2000">
    <property type="entry name" value="Glycogen Phosphorylase B"/>
    <property type="match status" value="1"/>
</dbReference>
<dbReference type="SUPFAM" id="SSF53756">
    <property type="entry name" value="UDP-Glycosyltransferase/glycogen phosphorylase"/>
    <property type="match status" value="1"/>
</dbReference>
<dbReference type="EMBL" id="CBTN010000008">
    <property type="protein sequence ID" value="CDH51159.1"/>
    <property type="molecule type" value="Genomic_DNA"/>
</dbReference>
<evidence type="ECO:0000313" key="2">
    <source>
        <dbReference type="Proteomes" id="UP000027586"/>
    </source>
</evidence>
<sequence>MPTPILMWSVLRLLPQVRDKRFNPQHGILMIPRYGILQNAQLPQMGDMVDALADQCEQAKYHDDMLIHDDEETYSSDYIEFLHQFIPKIWFIVYLTPLDRGDDYTERRPVVPYNETGFPEGWLEITGDRVKVVEWALQISILEHPATGFALWLEFINGLFYHG</sequence>
<reference evidence="1" key="1">
    <citation type="submission" date="2013-08" db="EMBL/GenBank/DDBJ databases">
        <title>Gene expansion shapes genome architecture in the human pathogen Lichtheimia corymbifera: an evolutionary genomics analysis in the ancient terrestrial Mucorales (Mucoromycotina).</title>
        <authorList>
            <person name="Schwartze V.U."/>
            <person name="Winter S."/>
            <person name="Shelest E."/>
            <person name="Marcet-Houben M."/>
            <person name="Horn F."/>
            <person name="Wehner S."/>
            <person name="Hoffmann K."/>
            <person name="Riege K."/>
            <person name="Sammeth M."/>
            <person name="Nowrousian M."/>
            <person name="Valiante V."/>
            <person name="Linde J."/>
            <person name="Jacobsen I.D."/>
            <person name="Marz M."/>
            <person name="Brakhage A.A."/>
            <person name="Gabaldon T."/>
            <person name="Bocker S."/>
            <person name="Voigt K."/>
        </authorList>
    </citation>
    <scope>NUCLEOTIDE SEQUENCE [LARGE SCALE GENOMIC DNA]</scope>
    <source>
        <strain evidence="1">FSU 9682</strain>
    </source>
</reference>
<keyword evidence="2" id="KW-1185">Reference proteome</keyword>
<protein>
    <submittedName>
        <fullName evidence="1">Uncharacterized protein</fullName>
    </submittedName>
</protein>
<comment type="caution">
    <text evidence="1">The sequence shown here is derived from an EMBL/GenBank/DDBJ whole genome shotgun (WGS) entry which is preliminary data.</text>
</comment>
<dbReference type="OrthoDB" id="2428737at2759"/>